<dbReference type="GO" id="GO:0007166">
    <property type="term" value="P:cell surface receptor signaling pathway"/>
    <property type="evidence" value="ECO:0007669"/>
    <property type="project" value="InterPro"/>
</dbReference>
<feature type="transmembrane region" description="Helical" evidence="6">
    <location>
        <begin position="20"/>
        <end position="39"/>
    </location>
</feature>
<comment type="subcellular location">
    <subcellularLocation>
        <location evidence="1">Membrane</location>
        <topology evidence="1">Multi-pass membrane protein</topology>
    </subcellularLocation>
</comment>
<dbReference type="GO" id="GO:0017046">
    <property type="term" value="F:peptide hormone binding"/>
    <property type="evidence" value="ECO:0007669"/>
    <property type="project" value="TreeGrafter"/>
</dbReference>
<keyword evidence="3 6" id="KW-1133">Transmembrane helix</keyword>
<evidence type="ECO:0000256" key="4">
    <source>
        <dbReference type="ARBA" id="ARBA00023136"/>
    </source>
</evidence>
<accession>A0A7R9G0W2</accession>
<protein>
    <recommendedName>
        <fullName evidence="7">G-protein coupled receptors family 2 profile 2 domain-containing protein</fullName>
    </recommendedName>
</protein>
<sequence>MPSPPLSSVDSRLHDAITPFEFCLPCLFVIPWVIVRATVDNNLCWTTNHGLYSAFLLIQIPTSAFVIINFFLFLNIIRVLLLKLRSSVSEETQTYRRWAKSTLVLVPLFGVHYAVFLGMSYAAEGDKNSTLDTLWLFADQLFACFQGFFVAVLYCFMNGEVRTELNKLRYRLQWSRLLTALRRGPGTHKSHSQGELFRRNNPRGSCYSSTSCTSLSGVQALKKWGQCFLLSTARVEVIWGPPSQPINGRKRGSTPSCSQCTEQTRLSCCSQVELEEVNPHLRGGRVENYLGKTTPSSPDRDSNLDLPVLSSRAQHDWRLSDTNGLEFRWSNSEVNAAHCQIEMGRMTGQ</sequence>
<feature type="transmembrane region" description="Helical" evidence="6">
    <location>
        <begin position="51"/>
        <end position="81"/>
    </location>
</feature>
<evidence type="ECO:0000256" key="2">
    <source>
        <dbReference type="ARBA" id="ARBA00022692"/>
    </source>
</evidence>
<dbReference type="EMBL" id="OC003055">
    <property type="protein sequence ID" value="CAD7262745.1"/>
    <property type="molecule type" value="Genomic_DNA"/>
</dbReference>
<keyword evidence="2 6" id="KW-0812">Transmembrane</keyword>
<dbReference type="Gene3D" id="1.20.1070.10">
    <property type="entry name" value="Rhodopsin 7-helix transmembrane proteins"/>
    <property type="match status" value="1"/>
</dbReference>
<evidence type="ECO:0000313" key="8">
    <source>
        <dbReference type="EMBL" id="CAD7262745.1"/>
    </source>
</evidence>
<proteinExistence type="predicted"/>
<dbReference type="InterPro" id="IPR017983">
    <property type="entry name" value="GPCR_2_secretin-like_CS"/>
</dbReference>
<dbReference type="GO" id="GO:0007188">
    <property type="term" value="P:adenylate cyclase-modulating G protein-coupled receptor signaling pathway"/>
    <property type="evidence" value="ECO:0007669"/>
    <property type="project" value="TreeGrafter"/>
</dbReference>
<dbReference type="PANTHER" id="PTHR45620:SF1">
    <property type="entry name" value="G-PROTEIN COUPLED RECEPTORS FAMILY 2 PROFILE 2 DOMAIN-CONTAINING PROTEIN"/>
    <property type="match status" value="1"/>
</dbReference>
<dbReference type="InterPro" id="IPR000832">
    <property type="entry name" value="GPCR_2_secretin-like"/>
</dbReference>
<organism evidence="8">
    <name type="scientific">Timema shepardi</name>
    <name type="common">Walking stick</name>
    <dbReference type="NCBI Taxonomy" id="629360"/>
    <lineage>
        <taxon>Eukaryota</taxon>
        <taxon>Metazoa</taxon>
        <taxon>Ecdysozoa</taxon>
        <taxon>Arthropoda</taxon>
        <taxon>Hexapoda</taxon>
        <taxon>Insecta</taxon>
        <taxon>Pterygota</taxon>
        <taxon>Neoptera</taxon>
        <taxon>Polyneoptera</taxon>
        <taxon>Phasmatodea</taxon>
        <taxon>Timematodea</taxon>
        <taxon>Timematoidea</taxon>
        <taxon>Timematidae</taxon>
        <taxon>Timema</taxon>
    </lineage>
</organism>
<evidence type="ECO:0000259" key="7">
    <source>
        <dbReference type="PROSITE" id="PS50261"/>
    </source>
</evidence>
<name>A0A7R9G0W2_TIMSH</name>
<dbReference type="InterPro" id="IPR017981">
    <property type="entry name" value="GPCR_2-like_7TM"/>
</dbReference>
<dbReference type="InterPro" id="IPR050332">
    <property type="entry name" value="GPCR_2"/>
</dbReference>
<gene>
    <name evidence="8" type="ORF">TSIB3V08_LOCUS6842</name>
</gene>
<evidence type="ECO:0000256" key="5">
    <source>
        <dbReference type="SAM" id="MobiDB-lite"/>
    </source>
</evidence>
<dbReference type="GO" id="GO:0005886">
    <property type="term" value="C:plasma membrane"/>
    <property type="evidence" value="ECO:0007669"/>
    <property type="project" value="TreeGrafter"/>
</dbReference>
<feature type="transmembrane region" description="Helical" evidence="6">
    <location>
        <begin position="134"/>
        <end position="157"/>
    </location>
</feature>
<dbReference type="PROSITE" id="PS50261">
    <property type="entry name" value="G_PROTEIN_RECEP_F2_4"/>
    <property type="match status" value="1"/>
</dbReference>
<dbReference type="SUPFAM" id="SSF81321">
    <property type="entry name" value="Family A G protein-coupled receptor-like"/>
    <property type="match status" value="1"/>
</dbReference>
<dbReference type="GO" id="GO:0008528">
    <property type="term" value="F:G protein-coupled peptide receptor activity"/>
    <property type="evidence" value="ECO:0007669"/>
    <property type="project" value="TreeGrafter"/>
</dbReference>
<dbReference type="Pfam" id="PF00002">
    <property type="entry name" value="7tm_2"/>
    <property type="match status" value="1"/>
</dbReference>
<feature type="region of interest" description="Disordered" evidence="5">
    <location>
        <begin position="285"/>
        <end position="306"/>
    </location>
</feature>
<feature type="domain" description="G-protein coupled receptors family 2 profile 2" evidence="7">
    <location>
        <begin position="24"/>
        <end position="158"/>
    </location>
</feature>
<evidence type="ECO:0000256" key="3">
    <source>
        <dbReference type="ARBA" id="ARBA00022989"/>
    </source>
</evidence>
<evidence type="ECO:0000256" key="1">
    <source>
        <dbReference type="ARBA" id="ARBA00004141"/>
    </source>
</evidence>
<keyword evidence="4 6" id="KW-0472">Membrane</keyword>
<reference evidence="8" key="1">
    <citation type="submission" date="2020-11" db="EMBL/GenBank/DDBJ databases">
        <authorList>
            <person name="Tran Van P."/>
        </authorList>
    </citation>
    <scope>NUCLEOTIDE SEQUENCE</scope>
</reference>
<feature type="transmembrane region" description="Helical" evidence="6">
    <location>
        <begin position="102"/>
        <end position="122"/>
    </location>
</feature>
<evidence type="ECO:0000256" key="6">
    <source>
        <dbReference type="SAM" id="Phobius"/>
    </source>
</evidence>
<dbReference type="PANTHER" id="PTHR45620">
    <property type="entry name" value="PDF RECEPTOR-LIKE PROTEIN-RELATED"/>
    <property type="match status" value="1"/>
</dbReference>
<dbReference type="AlphaFoldDB" id="A0A7R9G0W2"/>
<dbReference type="PRINTS" id="PR00249">
    <property type="entry name" value="GPCRSECRETIN"/>
</dbReference>
<dbReference type="PROSITE" id="PS00650">
    <property type="entry name" value="G_PROTEIN_RECEP_F2_2"/>
    <property type="match status" value="1"/>
</dbReference>